<dbReference type="PROSITE" id="PS51721">
    <property type="entry name" value="G_CP"/>
    <property type="match status" value="1"/>
</dbReference>
<dbReference type="InterPro" id="IPR027417">
    <property type="entry name" value="P-loop_NTPase"/>
</dbReference>
<dbReference type="InterPro" id="IPR048422">
    <property type="entry name" value="NOA1/YqeH-like_C"/>
</dbReference>
<reference evidence="3" key="1">
    <citation type="journal article" date="2019" name="Int. J. Syst. Evol. Microbiol.">
        <title>The Global Catalogue of Microorganisms (GCM) 10K type strain sequencing project: providing services to taxonomists for standard genome sequencing and annotation.</title>
        <authorList>
            <consortium name="The Broad Institute Genomics Platform"/>
            <consortium name="The Broad Institute Genome Sequencing Center for Infectious Disease"/>
            <person name="Wu L."/>
            <person name="Ma J."/>
        </authorList>
    </citation>
    <scope>NUCLEOTIDE SEQUENCE [LARGE SCALE GENOMIC DNA]</scope>
    <source>
        <strain evidence="3">CCUG 63563</strain>
    </source>
</reference>
<dbReference type="Gene3D" id="3.40.50.300">
    <property type="entry name" value="P-loop containing nucleotide triphosphate hydrolases"/>
    <property type="match status" value="1"/>
</dbReference>
<dbReference type="InterPro" id="IPR050896">
    <property type="entry name" value="Mito_lipid_metab_GTPase"/>
</dbReference>
<gene>
    <name evidence="2" type="primary">yqeH</name>
    <name evidence="2" type="ORF">ACFQ0V_07015</name>
</gene>
<dbReference type="NCBIfam" id="TIGR03597">
    <property type="entry name" value="GTPase_YqeH"/>
    <property type="match status" value="1"/>
</dbReference>
<evidence type="ECO:0000313" key="2">
    <source>
        <dbReference type="EMBL" id="MFD0943525.1"/>
    </source>
</evidence>
<feature type="domain" description="CP-type G" evidence="1">
    <location>
        <begin position="59"/>
        <end position="222"/>
    </location>
</feature>
<dbReference type="CDD" id="cd01855">
    <property type="entry name" value="YqeH"/>
    <property type="match status" value="1"/>
</dbReference>
<protein>
    <submittedName>
        <fullName evidence="2">Ribosome biogenesis GTPase YqeH</fullName>
    </submittedName>
</protein>
<sequence length="365" mass="40937">MEQLMCIGCGVEIQTEDKQKEGYAPPSSLEREEVICQRCFRLRNYNEIAPVSLTADDFLKILHSIGEKDALIVKMVDIFDFNGSWIDGLHRFVGKQPILLIANKVDVLPKVVNRNRLIHWMRAEAKRLGLKPVDVALISAHTGEGVEEAMELIEQHRKQKDVYVVGTTNVGKSTFINKIIETATGEGEVITTSHFPGTTLGLVEIPLADGQYMIDTPGVINDHQIVHYLNPKELSLTLPKKELKPKVYQLNEQQTIFIGGFARFDFEQGPRNAFTFYVSNQIPLHRTKLENADELYDNHKGKMLAPPSVETLEAMPAFTKYQYSIKEPTDIVISGLGWITVQQPNVVVSVHAPKGIAVLVRPSII</sequence>
<dbReference type="InterPro" id="IPR006073">
    <property type="entry name" value="GTP-bd"/>
</dbReference>
<evidence type="ECO:0000313" key="3">
    <source>
        <dbReference type="Proteomes" id="UP001596976"/>
    </source>
</evidence>
<dbReference type="PANTHER" id="PTHR46434">
    <property type="entry name" value="GENETIC INTERACTOR OF PROHIBITINS 3, MITOCHONDRIAL"/>
    <property type="match status" value="1"/>
</dbReference>
<dbReference type="EMBL" id="JBHTJF010000022">
    <property type="protein sequence ID" value="MFD0943525.1"/>
    <property type="molecule type" value="Genomic_DNA"/>
</dbReference>
<dbReference type="PANTHER" id="PTHR46434:SF1">
    <property type="entry name" value="GENETIC INTERACTOR OF PROHIBITINS 3, MITOCHONDRIAL"/>
    <property type="match status" value="1"/>
</dbReference>
<organism evidence="2 3">
    <name type="scientific">Savagea faecisuis</name>
    <dbReference type="NCBI Taxonomy" id="1274803"/>
    <lineage>
        <taxon>Bacteria</taxon>
        <taxon>Bacillati</taxon>
        <taxon>Bacillota</taxon>
        <taxon>Bacilli</taxon>
        <taxon>Bacillales</taxon>
        <taxon>Caryophanaceae</taxon>
        <taxon>Savagea</taxon>
    </lineage>
</organism>
<evidence type="ECO:0000259" key="1">
    <source>
        <dbReference type="PROSITE" id="PS51721"/>
    </source>
</evidence>
<dbReference type="InterPro" id="IPR030378">
    <property type="entry name" value="G_CP_dom"/>
</dbReference>
<dbReference type="Pfam" id="PF21516">
    <property type="entry name" value="YqeH-like_C"/>
    <property type="match status" value="1"/>
</dbReference>
<dbReference type="Pfam" id="PF01926">
    <property type="entry name" value="MMR_HSR1"/>
    <property type="match status" value="1"/>
</dbReference>
<name>A0ABW3GYL8_9BACL</name>
<keyword evidence="3" id="KW-1185">Reference proteome</keyword>
<comment type="caution">
    <text evidence="2">The sequence shown here is derived from an EMBL/GenBank/DDBJ whole genome shotgun (WGS) entry which is preliminary data.</text>
</comment>
<accession>A0ABW3GYL8</accession>
<proteinExistence type="predicted"/>
<dbReference type="SUPFAM" id="SSF52540">
    <property type="entry name" value="P-loop containing nucleoside triphosphate hydrolases"/>
    <property type="match status" value="1"/>
</dbReference>
<dbReference type="InterPro" id="IPR019988">
    <property type="entry name" value="GTP-bd_ribosome_bgen_YqeH"/>
</dbReference>
<dbReference type="Proteomes" id="UP001596976">
    <property type="component" value="Unassembled WGS sequence"/>
</dbReference>
<dbReference type="RefSeq" id="WP_381011495.1">
    <property type="nucleotide sequence ID" value="NZ_JBHTJF010000022.1"/>
</dbReference>